<evidence type="ECO:0000313" key="1">
    <source>
        <dbReference type="EMBL" id="JAD26188.1"/>
    </source>
</evidence>
<sequence length="48" mass="5784">MVVLERRMIPRNNDPVIQWLVQWVNLPPFEATWEDANFIQTVFPNFNP</sequence>
<evidence type="ECO:0008006" key="2">
    <source>
        <dbReference type="Google" id="ProtNLM"/>
    </source>
</evidence>
<proteinExistence type="predicted"/>
<reference evidence="1" key="2">
    <citation type="journal article" date="2015" name="Data Brief">
        <title>Shoot transcriptome of the giant reed, Arundo donax.</title>
        <authorList>
            <person name="Barrero R.A."/>
            <person name="Guerrero F.D."/>
            <person name="Moolhuijzen P."/>
            <person name="Goolsby J.A."/>
            <person name="Tidwell J."/>
            <person name="Bellgard S.E."/>
            <person name="Bellgard M.I."/>
        </authorList>
    </citation>
    <scope>NUCLEOTIDE SEQUENCE</scope>
    <source>
        <tissue evidence="1">Shoot tissue taken approximately 20 cm above the soil surface</tissue>
    </source>
</reference>
<reference evidence="1" key="1">
    <citation type="submission" date="2014-09" db="EMBL/GenBank/DDBJ databases">
        <authorList>
            <person name="Magalhaes I.L.F."/>
            <person name="Oliveira U."/>
            <person name="Santos F.R."/>
            <person name="Vidigal T.H.D.A."/>
            <person name="Brescovit A.D."/>
            <person name="Santos A.J."/>
        </authorList>
    </citation>
    <scope>NUCLEOTIDE SEQUENCE</scope>
    <source>
        <tissue evidence="1">Shoot tissue taken approximately 20 cm above the soil surface</tissue>
    </source>
</reference>
<protein>
    <recommendedName>
        <fullName evidence="2">Chromo domain-containing protein</fullName>
    </recommendedName>
</protein>
<dbReference type="SUPFAM" id="SSF54160">
    <property type="entry name" value="Chromo domain-like"/>
    <property type="match status" value="1"/>
</dbReference>
<dbReference type="Gene3D" id="2.40.50.40">
    <property type="match status" value="1"/>
</dbReference>
<dbReference type="EMBL" id="GBRH01271707">
    <property type="protein sequence ID" value="JAD26188.1"/>
    <property type="molecule type" value="Transcribed_RNA"/>
</dbReference>
<name>A0A0A8YL28_ARUDO</name>
<accession>A0A0A8YL28</accession>
<dbReference type="AlphaFoldDB" id="A0A0A8YL28"/>
<dbReference type="InterPro" id="IPR016197">
    <property type="entry name" value="Chromo-like_dom_sf"/>
</dbReference>
<organism evidence="1">
    <name type="scientific">Arundo donax</name>
    <name type="common">Giant reed</name>
    <name type="synonym">Donax arundinaceus</name>
    <dbReference type="NCBI Taxonomy" id="35708"/>
    <lineage>
        <taxon>Eukaryota</taxon>
        <taxon>Viridiplantae</taxon>
        <taxon>Streptophyta</taxon>
        <taxon>Embryophyta</taxon>
        <taxon>Tracheophyta</taxon>
        <taxon>Spermatophyta</taxon>
        <taxon>Magnoliopsida</taxon>
        <taxon>Liliopsida</taxon>
        <taxon>Poales</taxon>
        <taxon>Poaceae</taxon>
        <taxon>PACMAD clade</taxon>
        <taxon>Arundinoideae</taxon>
        <taxon>Arundineae</taxon>
        <taxon>Arundo</taxon>
    </lineage>
</organism>